<dbReference type="AlphaFoldDB" id="A0A1F8F2D3"/>
<dbReference type="CDD" id="cd04186">
    <property type="entry name" value="GT_2_like_c"/>
    <property type="match status" value="1"/>
</dbReference>
<name>A0A1F8F2D3_9BACT</name>
<dbReference type="Proteomes" id="UP000176834">
    <property type="component" value="Unassembled WGS sequence"/>
</dbReference>
<dbReference type="PANTHER" id="PTHR43179:SF7">
    <property type="entry name" value="RHAMNOSYLTRANSFERASE WBBL"/>
    <property type="match status" value="1"/>
</dbReference>
<dbReference type="SUPFAM" id="SSF53448">
    <property type="entry name" value="Nucleotide-diphospho-sugar transferases"/>
    <property type="match status" value="1"/>
</dbReference>
<proteinExistence type="predicted"/>
<dbReference type="EMBL" id="MGJN01000007">
    <property type="protein sequence ID" value="OGN07302.1"/>
    <property type="molecule type" value="Genomic_DNA"/>
</dbReference>
<dbReference type="InterPro" id="IPR029044">
    <property type="entry name" value="Nucleotide-diphossugar_trans"/>
</dbReference>
<evidence type="ECO:0000313" key="3">
    <source>
        <dbReference type="Proteomes" id="UP000176834"/>
    </source>
</evidence>
<reference evidence="2 3" key="1">
    <citation type="journal article" date="2016" name="Nat. Commun.">
        <title>Thousands of microbial genomes shed light on interconnected biogeochemical processes in an aquifer system.</title>
        <authorList>
            <person name="Anantharaman K."/>
            <person name="Brown C.T."/>
            <person name="Hug L.A."/>
            <person name="Sharon I."/>
            <person name="Castelle C.J."/>
            <person name="Probst A.J."/>
            <person name="Thomas B.C."/>
            <person name="Singh A."/>
            <person name="Wilkins M.J."/>
            <person name="Karaoz U."/>
            <person name="Brodie E.L."/>
            <person name="Williams K.H."/>
            <person name="Hubbard S.S."/>
            <person name="Banfield J.F."/>
        </authorList>
    </citation>
    <scope>NUCLEOTIDE SEQUENCE [LARGE SCALE GENOMIC DNA]</scope>
</reference>
<sequence length="266" mass="30582">MLSIIIVNFKNPPLLRLCLKSLKNSLPADFAHEILVVDVASTIETRNVASEFIGVRLVNFKENVGYTKGVNEGIKASIGDIVFVINPDIIPLKKGIEKMTEYIKTNPDVGLVGPQLLNFDGSIQNSSFSFYGPMTIIYRRTFLGRLPWAKKELNRFLITNSNKTQTSKVDWVMGSALMATKQSINKVGLMDENLFLYMSEVDWAKRFWENGYRVIYFPEAQMYHYHRRGSKGRLDAFDIIKKETRWHIKDAIKFFRKHGIRAKSFC</sequence>
<dbReference type="InterPro" id="IPR001173">
    <property type="entry name" value="Glyco_trans_2-like"/>
</dbReference>
<evidence type="ECO:0000313" key="2">
    <source>
        <dbReference type="EMBL" id="OGN07302.1"/>
    </source>
</evidence>
<organism evidence="2 3">
    <name type="scientific">Candidatus Yanofskybacteria bacterium RIFCSPHIGHO2_02_FULL_38_22b</name>
    <dbReference type="NCBI Taxonomy" id="1802673"/>
    <lineage>
        <taxon>Bacteria</taxon>
        <taxon>Candidatus Yanofskyibacteriota</taxon>
    </lineage>
</organism>
<comment type="caution">
    <text evidence="2">The sequence shown here is derived from an EMBL/GenBank/DDBJ whole genome shotgun (WGS) entry which is preliminary data.</text>
</comment>
<feature type="domain" description="Glycosyltransferase 2-like" evidence="1">
    <location>
        <begin position="3"/>
        <end position="131"/>
    </location>
</feature>
<protein>
    <recommendedName>
        <fullName evidence="1">Glycosyltransferase 2-like domain-containing protein</fullName>
    </recommendedName>
</protein>
<dbReference type="PANTHER" id="PTHR43179">
    <property type="entry name" value="RHAMNOSYLTRANSFERASE WBBL"/>
    <property type="match status" value="1"/>
</dbReference>
<accession>A0A1F8F2D3</accession>
<dbReference type="Gene3D" id="3.90.550.10">
    <property type="entry name" value="Spore Coat Polysaccharide Biosynthesis Protein SpsA, Chain A"/>
    <property type="match status" value="1"/>
</dbReference>
<gene>
    <name evidence="2" type="ORF">A3B86_00925</name>
</gene>
<evidence type="ECO:0000259" key="1">
    <source>
        <dbReference type="Pfam" id="PF00535"/>
    </source>
</evidence>
<dbReference type="Pfam" id="PF00535">
    <property type="entry name" value="Glycos_transf_2"/>
    <property type="match status" value="1"/>
</dbReference>